<organism evidence="1 2">
    <name type="scientific">Rotaria sordida</name>
    <dbReference type="NCBI Taxonomy" id="392033"/>
    <lineage>
        <taxon>Eukaryota</taxon>
        <taxon>Metazoa</taxon>
        <taxon>Spiralia</taxon>
        <taxon>Gnathifera</taxon>
        <taxon>Rotifera</taxon>
        <taxon>Eurotatoria</taxon>
        <taxon>Bdelloidea</taxon>
        <taxon>Philodinida</taxon>
        <taxon>Philodinidae</taxon>
        <taxon>Rotaria</taxon>
    </lineage>
</organism>
<dbReference type="EMBL" id="CAJOBD010015100">
    <property type="protein sequence ID" value="CAF4205540.1"/>
    <property type="molecule type" value="Genomic_DNA"/>
</dbReference>
<dbReference type="Proteomes" id="UP000663836">
    <property type="component" value="Unassembled WGS sequence"/>
</dbReference>
<dbReference type="AlphaFoldDB" id="A0A820BCE3"/>
<accession>A0A820BCE3</accession>
<reference evidence="1" key="1">
    <citation type="submission" date="2021-02" db="EMBL/GenBank/DDBJ databases">
        <authorList>
            <person name="Nowell W R."/>
        </authorList>
    </citation>
    <scope>NUCLEOTIDE SEQUENCE</scope>
</reference>
<evidence type="ECO:0000313" key="1">
    <source>
        <dbReference type="EMBL" id="CAF4205540.1"/>
    </source>
</evidence>
<evidence type="ECO:0000313" key="2">
    <source>
        <dbReference type="Proteomes" id="UP000663836"/>
    </source>
</evidence>
<proteinExistence type="predicted"/>
<protein>
    <submittedName>
        <fullName evidence="1">Uncharacterized protein</fullName>
    </submittedName>
</protein>
<gene>
    <name evidence="1" type="ORF">JBS370_LOCUS36734</name>
</gene>
<sequence length="107" mass="11850">MNQQYIRLVGSSNDNFNYKTSSQNLFQTGNVYGTSNSQNSFIPFQVLNKVQTSTTTTLSTRNIITSPGTFYLSTGLTEKKDTVKLAPSNFEAFQSVSSSYIDVPINN</sequence>
<name>A0A820BCE3_9BILA</name>
<comment type="caution">
    <text evidence="1">The sequence shown here is derived from an EMBL/GenBank/DDBJ whole genome shotgun (WGS) entry which is preliminary data.</text>
</comment>